<keyword evidence="2" id="KW-1185">Reference proteome</keyword>
<name>A0A1I5KQ89_9RHOB</name>
<reference evidence="1 2" key="1">
    <citation type="submission" date="2016-10" db="EMBL/GenBank/DDBJ databases">
        <authorList>
            <person name="de Groot N.N."/>
        </authorList>
    </citation>
    <scope>NUCLEOTIDE SEQUENCE [LARGE SCALE GENOMIC DNA]</scope>
    <source>
        <strain evidence="1 2">DSM 19547</strain>
    </source>
</reference>
<protein>
    <submittedName>
        <fullName evidence="1">Uncharacterized protein</fullName>
    </submittedName>
</protein>
<sequence>MLPPDFDSRRLARDLDALTAELAEFGPQDRPRAALEKAARLIQSRAYELAELDLPARTAVLLELSMEITTIAKTLPPAPPSSMA</sequence>
<evidence type="ECO:0000313" key="1">
    <source>
        <dbReference type="EMBL" id="SFO87289.1"/>
    </source>
</evidence>
<dbReference type="Proteomes" id="UP000199356">
    <property type="component" value="Unassembled WGS sequence"/>
</dbReference>
<gene>
    <name evidence="1" type="ORF">SAMN04488047_101260</name>
</gene>
<dbReference type="AlphaFoldDB" id="A0A1I5KQ89"/>
<organism evidence="1 2">
    <name type="scientific">Tranquillimonas alkanivorans</name>
    <dbReference type="NCBI Taxonomy" id="441119"/>
    <lineage>
        <taxon>Bacteria</taxon>
        <taxon>Pseudomonadati</taxon>
        <taxon>Pseudomonadota</taxon>
        <taxon>Alphaproteobacteria</taxon>
        <taxon>Rhodobacterales</taxon>
        <taxon>Roseobacteraceae</taxon>
        <taxon>Tranquillimonas</taxon>
    </lineage>
</organism>
<evidence type="ECO:0000313" key="2">
    <source>
        <dbReference type="Proteomes" id="UP000199356"/>
    </source>
</evidence>
<dbReference type="EMBL" id="FOXA01000001">
    <property type="protein sequence ID" value="SFO87289.1"/>
    <property type="molecule type" value="Genomic_DNA"/>
</dbReference>
<proteinExistence type="predicted"/>
<accession>A0A1I5KQ89</accession>